<feature type="domain" description="CHK kinase-like" evidence="1">
    <location>
        <begin position="111"/>
        <end position="290"/>
    </location>
</feature>
<dbReference type="InterPro" id="IPR052961">
    <property type="entry name" value="Oxido-Kinase-like_Enzymes"/>
</dbReference>
<name>A0A930V1V8_9ACTN</name>
<dbReference type="InterPro" id="IPR011009">
    <property type="entry name" value="Kinase-like_dom_sf"/>
</dbReference>
<dbReference type="SMART" id="SM00587">
    <property type="entry name" value="CHK"/>
    <property type="match status" value="1"/>
</dbReference>
<proteinExistence type="predicted"/>
<dbReference type="Proteomes" id="UP000656804">
    <property type="component" value="Unassembled WGS sequence"/>
</dbReference>
<protein>
    <submittedName>
        <fullName evidence="2">Phosphotransferase</fullName>
    </submittedName>
</protein>
<dbReference type="AlphaFoldDB" id="A0A930V1V8"/>
<dbReference type="Gene3D" id="3.90.1200.10">
    <property type="match status" value="1"/>
</dbReference>
<reference evidence="2" key="1">
    <citation type="submission" date="2020-11" db="EMBL/GenBank/DDBJ databases">
        <title>Nocardioides sp. CBS4Y-1, whole genome shotgun sequence.</title>
        <authorList>
            <person name="Tuo L."/>
        </authorList>
    </citation>
    <scope>NUCLEOTIDE SEQUENCE</scope>
    <source>
        <strain evidence="2">CBS4Y-1</strain>
    </source>
</reference>
<dbReference type="Pfam" id="PF01636">
    <property type="entry name" value="APH"/>
    <property type="match status" value="1"/>
</dbReference>
<evidence type="ECO:0000313" key="2">
    <source>
        <dbReference type="EMBL" id="MBF4162242.1"/>
    </source>
</evidence>
<evidence type="ECO:0000259" key="1">
    <source>
        <dbReference type="SMART" id="SM00587"/>
    </source>
</evidence>
<accession>A0A930V1V8</accession>
<dbReference type="PANTHER" id="PTHR23020">
    <property type="entry name" value="UNCHARACTERIZED NUCLEAR HORMONE RECEPTOR-RELATED"/>
    <property type="match status" value="1"/>
</dbReference>
<keyword evidence="3" id="KW-1185">Reference proteome</keyword>
<dbReference type="InterPro" id="IPR015897">
    <property type="entry name" value="CHK_kinase-like"/>
</dbReference>
<dbReference type="EMBL" id="JADIVZ010000004">
    <property type="protein sequence ID" value="MBF4162242.1"/>
    <property type="molecule type" value="Genomic_DNA"/>
</dbReference>
<dbReference type="RefSeq" id="WP_194503478.1">
    <property type="nucleotide sequence ID" value="NZ_JADIVZ010000004.1"/>
</dbReference>
<dbReference type="SUPFAM" id="SSF56112">
    <property type="entry name" value="Protein kinase-like (PK-like)"/>
    <property type="match status" value="1"/>
</dbReference>
<comment type="caution">
    <text evidence="2">The sequence shown here is derived from an EMBL/GenBank/DDBJ whole genome shotgun (WGS) entry which is preliminary data.</text>
</comment>
<dbReference type="PANTHER" id="PTHR23020:SF41">
    <property type="entry name" value="AMINOGLYCOSIDE PHOSPHOTRANSFERASE DOMAIN-CONTAINING PROTEIN"/>
    <property type="match status" value="1"/>
</dbReference>
<sequence length="351" mass="37998">MSTLDWVVEQVDDITPAWASGLLGEDVTEVDVARVGTGQIGTAMRLRVHTPGGWRSLLLKLPAADPGSRQMLAGAYRTELLFYDRIARTVAVRVPRAHAARFDDQTGHFVLLLEDLAPLEQGDQIAGCTPERVLDAAVNLAGLHGPRWSDPSLLRLPGITRNDAEGAATLAELYGPTVDLFVDALASRLAADDVATLRATVPHIEAWSLARQEQRFGLVHGDYRLDNLMFTPEGGSGEVAAVDWQTLSIGLPGRDLAYLVTTSLEPEARRAAERDVVAAYHARLVELGVGDHDLDECWSDYVFGQLQVPLVVTFGCAYGTRTERGDEMFAAMTRRSGAAIRDLGVLASLSS</sequence>
<dbReference type="InterPro" id="IPR002575">
    <property type="entry name" value="Aminoglycoside_PTrfase"/>
</dbReference>
<organism evidence="2 3">
    <name type="scientific">Nocardioides acrostichi</name>
    <dbReference type="NCBI Taxonomy" id="2784339"/>
    <lineage>
        <taxon>Bacteria</taxon>
        <taxon>Bacillati</taxon>
        <taxon>Actinomycetota</taxon>
        <taxon>Actinomycetes</taxon>
        <taxon>Propionibacteriales</taxon>
        <taxon>Nocardioidaceae</taxon>
        <taxon>Nocardioides</taxon>
    </lineage>
</organism>
<gene>
    <name evidence="2" type="ORF">ISG29_11125</name>
</gene>
<evidence type="ECO:0000313" key="3">
    <source>
        <dbReference type="Proteomes" id="UP000656804"/>
    </source>
</evidence>